<dbReference type="Pfam" id="PF00083">
    <property type="entry name" value="Sugar_tr"/>
    <property type="match status" value="1"/>
</dbReference>
<feature type="transmembrane region" description="Helical" evidence="8">
    <location>
        <begin position="396"/>
        <end position="417"/>
    </location>
</feature>
<accession>A0A1H1JAK4</accession>
<proteinExistence type="inferred from homology"/>
<comment type="similarity">
    <text evidence="2">Belongs to the major facilitator superfamily. Sugar transporter (TC 2.A.1.1) family.</text>
</comment>
<dbReference type="InterPro" id="IPR036259">
    <property type="entry name" value="MFS_trans_sf"/>
</dbReference>
<feature type="transmembrane region" description="Helical" evidence="8">
    <location>
        <begin position="227"/>
        <end position="244"/>
    </location>
</feature>
<evidence type="ECO:0000256" key="6">
    <source>
        <dbReference type="ARBA" id="ARBA00023136"/>
    </source>
</evidence>
<keyword evidence="4 8" id="KW-0812">Transmembrane</keyword>
<dbReference type="PANTHER" id="PTHR23511">
    <property type="entry name" value="SYNAPTIC VESICLE GLYCOPROTEIN 2"/>
    <property type="match status" value="1"/>
</dbReference>
<dbReference type="SUPFAM" id="SSF103473">
    <property type="entry name" value="MFS general substrate transporter"/>
    <property type="match status" value="1"/>
</dbReference>
<feature type="transmembrane region" description="Helical" evidence="8">
    <location>
        <begin position="59"/>
        <end position="84"/>
    </location>
</feature>
<dbReference type="CDD" id="cd17316">
    <property type="entry name" value="MFS_SV2_like"/>
    <property type="match status" value="1"/>
</dbReference>
<feature type="transmembrane region" description="Helical" evidence="8">
    <location>
        <begin position="437"/>
        <end position="459"/>
    </location>
</feature>
<evidence type="ECO:0000256" key="5">
    <source>
        <dbReference type="ARBA" id="ARBA00022989"/>
    </source>
</evidence>
<feature type="transmembrane region" description="Helical" evidence="8">
    <location>
        <begin position="465"/>
        <end position="483"/>
    </location>
</feature>
<reference evidence="11" key="1">
    <citation type="submission" date="2016-10" db="EMBL/GenBank/DDBJ databases">
        <authorList>
            <person name="Varghese N."/>
            <person name="Submissions S."/>
        </authorList>
    </citation>
    <scope>NUCLEOTIDE SEQUENCE [LARGE SCALE GENOMIC DNA]</scope>
    <source>
        <strain evidence="11">DUS833</strain>
    </source>
</reference>
<feature type="region of interest" description="Disordered" evidence="7">
    <location>
        <begin position="1"/>
        <end position="23"/>
    </location>
</feature>
<feature type="transmembrane region" description="Helical" evidence="8">
    <location>
        <begin position="374"/>
        <end position="390"/>
    </location>
</feature>
<dbReference type="RefSeq" id="WP_090806839.1">
    <property type="nucleotide sequence ID" value="NZ_FNKX01000002.1"/>
</dbReference>
<dbReference type="PROSITE" id="PS00217">
    <property type="entry name" value="SUGAR_TRANSPORT_2"/>
    <property type="match status" value="1"/>
</dbReference>
<feature type="transmembrane region" description="Helical" evidence="8">
    <location>
        <begin position="195"/>
        <end position="215"/>
    </location>
</feature>
<evidence type="ECO:0000313" key="10">
    <source>
        <dbReference type="EMBL" id="SDR46498.1"/>
    </source>
</evidence>
<dbReference type="InterPro" id="IPR020846">
    <property type="entry name" value="MFS_dom"/>
</dbReference>
<dbReference type="InterPro" id="IPR005829">
    <property type="entry name" value="Sugar_transporter_CS"/>
</dbReference>
<keyword evidence="5 8" id="KW-1133">Transmembrane helix</keyword>
<dbReference type="EMBL" id="FNKX01000002">
    <property type="protein sequence ID" value="SDR46498.1"/>
    <property type="molecule type" value="Genomic_DNA"/>
</dbReference>
<dbReference type="Gene3D" id="1.20.1250.20">
    <property type="entry name" value="MFS general substrate transporter like domains"/>
    <property type="match status" value="1"/>
</dbReference>
<sequence length="496" mass="53656">MAFPDPAGSVARSGGTVAHSTDAAGSAERGAPAQVTGHASLDAGSISARLDRLPATRSVWKLVVLLSLGFFFELYDLLYSGYIAPGLVKSGMLTATTHGLFGSTGVASFIAALFGGLFIGTIACGFLADRFGRRAVFTWSLLWYTAANLVMAFQETATGLNFWRFVAGVGIGVELVTIGTYISELVPKQIRGRAFACEQAVGFTAVPVVAFLSFLLVPRTLFGLDGWRWVVLIGAHGALFVWWIRRALPESPRWLAQQGRLAEADRVMNALEAKVRHEYGRELPPPAPPVPIPPRGSFRDMWVPPYRSRTLMMTIFNIFQTVGFYGFANWVPTLLIKQGITITTSLMYSSVIALAAPLGPIIGLFIGDRFERKTVIVVMAGVNIVCGLWFSQVSGAVLLVSLGVCLTLAGNIISYSYHAYQTELFPTSIRARAVGFVYSWSRFSAIFTAFLIAAVLRYFGTTGVFVFIAGAMLIVMLAIGLMGPKTKGLELEKIST</sequence>
<dbReference type="STRING" id="157910.SAMN05445850_4419"/>
<feature type="transmembrane region" description="Helical" evidence="8">
    <location>
        <begin position="348"/>
        <end position="367"/>
    </location>
</feature>
<keyword evidence="3" id="KW-0813">Transport</keyword>
<evidence type="ECO:0000256" key="3">
    <source>
        <dbReference type="ARBA" id="ARBA00022448"/>
    </source>
</evidence>
<evidence type="ECO:0000256" key="1">
    <source>
        <dbReference type="ARBA" id="ARBA00004141"/>
    </source>
</evidence>
<evidence type="ECO:0000256" key="4">
    <source>
        <dbReference type="ARBA" id="ARBA00022692"/>
    </source>
</evidence>
<protein>
    <submittedName>
        <fullName evidence="10">MFS transporter, putative metabolite:H+ symporter</fullName>
    </submittedName>
</protein>
<dbReference type="GO" id="GO:0016020">
    <property type="term" value="C:membrane"/>
    <property type="evidence" value="ECO:0007669"/>
    <property type="project" value="UniProtKB-SubCell"/>
</dbReference>
<organism evidence="10 11">
    <name type="scientific">Paraburkholderia tuberum</name>
    <dbReference type="NCBI Taxonomy" id="157910"/>
    <lineage>
        <taxon>Bacteria</taxon>
        <taxon>Pseudomonadati</taxon>
        <taxon>Pseudomonadota</taxon>
        <taxon>Betaproteobacteria</taxon>
        <taxon>Burkholderiales</taxon>
        <taxon>Burkholderiaceae</taxon>
        <taxon>Paraburkholderia</taxon>
    </lineage>
</organism>
<feature type="transmembrane region" description="Helical" evidence="8">
    <location>
        <begin position="104"/>
        <end position="128"/>
    </location>
</feature>
<gene>
    <name evidence="10" type="ORF">SAMN05445850_4419</name>
</gene>
<feature type="transmembrane region" description="Helical" evidence="8">
    <location>
        <begin position="165"/>
        <end position="183"/>
    </location>
</feature>
<evidence type="ECO:0000256" key="2">
    <source>
        <dbReference type="ARBA" id="ARBA00010992"/>
    </source>
</evidence>
<evidence type="ECO:0000256" key="8">
    <source>
        <dbReference type="SAM" id="Phobius"/>
    </source>
</evidence>
<evidence type="ECO:0000259" key="9">
    <source>
        <dbReference type="PROSITE" id="PS50850"/>
    </source>
</evidence>
<dbReference type="PROSITE" id="PS50850">
    <property type="entry name" value="MFS"/>
    <property type="match status" value="1"/>
</dbReference>
<dbReference type="GO" id="GO:0022857">
    <property type="term" value="F:transmembrane transporter activity"/>
    <property type="evidence" value="ECO:0007669"/>
    <property type="project" value="InterPro"/>
</dbReference>
<keyword evidence="6 8" id="KW-0472">Membrane</keyword>
<comment type="subcellular location">
    <subcellularLocation>
        <location evidence="1">Membrane</location>
        <topology evidence="1">Multi-pass membrane protein</topology>
    </subcellularLocation>
</comment>
<dbReference type="Proteomes" id="UP000199365">
    <property type="component" value="Unassembled WGS sequence"/>
</dbReference>
<feature type="transmembrane region" description="Helical" evidence="8">
    <location>
        <begin position="135"/>
        <end position="153"/>
    </location>
</feature>
<evidence type="ECO:0000313" key="11">
    <source>
        <dbReference type="Proteomes" id="UP000199365"/>
    </source>
</evidence>
<dbReference type="InterPro" id="IPR005828">
    <property type="entry name" value="MFS_sugar_transport-like"/>
</dbReference>
<name>A0A1H1JAK4_9BURK</name>
<dbReference type="AlphaFoldDB" id="A0A1H1JAK4"/>
<dbReference type="PANTHER" id="PTHR23511:SF34">
    <property type="entry name" value="SYNAPTIC VESICLE GLYCOPROTEIN 2"/>
    <property type="match status" value="1"/>
</dbReference>
<feature type="transmembrane region" description="Helical" evidence="8">
    <location>
        <begin position="310"/>
        <end position="328"/>
    </location>
</feature>
<feature type="domain" description="Major facilitator superfamily (MFS) profile" evidence="9">
    <location>
        <begin position="62"/>
        <end position="487"/>
    </location>
</feature>
<evidence type="ECO:0000256" key="7">
    <source>
        <dbReference type="SAM" id="MobiDB-lite"/>
    </source>
</evidence>
<keyword evidence="11" id="KW-1185">Reference proteome</keyword>